<evidence type="ECO:0000313" key="7">
    <source>
        <dbReference type="EMBL" id="ATQ42258.1"/>
    </source>
</evidence>
<keyword evidence="8" id="KW-1185">Reference proteome</keyword>
<evidence type="ECO:0000256" key="1">
    <source>
        <dbReference type="ARBA" id="ARBA00023015"/>
    </source>
</evidence>
<dbReference type="PANTHER" id="PTHR30055:SF234">
    <property type="entry name" value="HTH-TYPE TRANSCRIPTIONAL REGULATOR BETI"/>
    <property type="match status" value="1"/>
</dbReference>
<feature type="region of interest" description="Disordered" evidence="5">
    <location>
        <begin position="1"/>
        <end position="21"/>
    </location>
</feature>
<keyword evidence="2 4" id="KW-0238">DNA-binding</keyword>
<evidence type="ECO:0000259" key="6">
    <source>
        <dbReference type="PROSITE" id="PS50977"/>
    </source>
</evidence>
<dbReference type="InterPro" id="IPR001647">
    <property type="entry name" value="HTH_TetR"/>
</dbReference>
<dbReference type="OrthoDB" id="5526106at2"/>
<keyword evidence="3" id="KW-0804">Transcription</keyword>
<evidence type="ECO:0000313" key="8">
    <source>
        <dbReference type="Proteomes" id="UP000228945"/>
    </source>
</evidence>
<proteinExistence type="predicted"/>
<dbReference type="AlphaFoldDB" id="A0A2D2AW67"/>
<feature type="domain" description="HTH tetR-type" evidence="6">
    <location>
        <begin position="66"/>
        <end position="126"/>
    </location>
</feature>
<sequence length="251" mass="25738">MMTVLPASASSAAATSPDRPAPTMITSASAIARFPLLVVGGMLLSRMTITQRQASERGPRRRRTPAEARDEALGAAEAILAREGPPGLTLQAVAAEAGMAHGNLTHHFGSSAGLQAALVVRMSERLAGEVAAATLRLRGGEATSRQIVDMVFDAMARDDHGRLVAWVCSTGQADKLAPVFEVIAGTVHTLKATEPAGGDPASQGAGVITAALLSAALSASLIGAPLQRAAGLADDALRDLAARQLDSLRVR</sequence>
<protein>
    <submittedName>
        <fullName evidence="7">TetR family transcriptional regulator</fullName>
    </submittedName>
</protein>
<keyword evidence="1" id="KW-0805">Transcription regulation</keyword>
<dbReference type="EMBL" id="CP024201">
    <property type="protein sequence ID" value="ATQ42258.1"/>
    <property type="molecule type" value="Genomic_DNA"/>
</dbReference>
<evidence type="ECO:0000256" key="2">
    <source>
        <dbReference type="ARBA" id="ARBA00023125"/>
    </source>
</evidence>
<feature type="DNA-binding region" description="H-T-H motif" evidence="4">
    <location>
        <begin position="89"/>
        <end position="108"/>
    </location>
</feature>
<dbReference type="InterPro" id="IPR050109">
    <property type="entry name" value="HTH-type_TetR-like_transc_reg"/>
</dbReference>
<accession>A0A2D2AW67</accession>
<dbReference type="GO" id="GO:0000976">
    <property type="term" value="F:transcription cis-regulatory region binding"/>
    <property type="evidence" value="ECO:0007669"/>
    <property type="project" value="TreeGrafter"/>
</dbReference>
<dbReference type="Pfam" id="PF00440">
    <property type="entry name" value="TetR_N"/>
    <property type="match status" value="1"/>
</dbReference>
<evidence type="ECO:0000256" key="5">
    <source>
        <dbReference type="SAM" id="MobiDB-lite"/>
    </source>
</evidence>
<reference evidence="7 8" key="1">
    <citation type="submission" date="2017-10" db="EMBL/GenBank/DDBJ databases">
        <title>Genome sequence of Caulobacter mirabilis FWC38.</title>
        <authorList>
            <person name="Fiebig A."/>
            <person name="Crosson S."/>
        </authorList>
    </citation>
    <scope>NUCLEOTIDE SEQUENCE [LARGE SCALE GENOMIC DNA]</scope>
    <source>
        <strain evidence="7 8">FWC 38</strain>
    </source>
</reference>
<dbReference type="PANTHER" id="PTHR30055">
    <property type="entry name" value="HTH-TYPE TRANSCRIPTIONAL REGULATOR RUTR"/>
    <property type="match status" value="1"/>
</dbReference>
<dbReference type="GO" id="GO:0003700">
    <property type="term" value="F:DNA-binding transcription factor activity"/>
    <property type="evidence" value="ECO:0007669"/>
    <property type="project" value="TreeGrafter"/>
</dbReference>
<organism evidence="7 8">
    <name type="scientific">Caulobacter mirabilis</name>
    <dbReference type="NCBI Taxonomy" id="69666"/>
    <lineage>
        <taxon>Bacteria</taxon>
        <taxon>Pseudomonadati</taxon>
        <taxon>Pseudomonadota</taxon>
        <taxon>Alphaproteobacteria</taxon>
        <taxon>Caulobacterales</taxon>
        <taxon>Caulobacteraceae</taxon>
        <taxon>Caulobacter</taxon>
    </lineage>
</organism>
<dbReference type="InterPro" id="IPR009057">
    <property type="entry name" value="Homeodomain-like_sf"/>
</dbReference>
<evidence type="ECO:0000256" key="4">
    <source>
        <dbReference type="PROSITE-ProRule" id="PRU00335"/>
    </source>
</evidence>
<dbReference type="Gene3D" id="1.10.357.10">
    <property type="entry name" value="Tetracycline Repressor, domain 2"/>
    <property type="match status" value="1"/>
</dbReference>
<dbReference type="PROSITE" id="PS50977">
    <property type="entry name" value="HTH_TETR_2"/>
    <property type="match status" value="1"/>
</dbReference>
<name>A0A2D2AW67_9CAUL</name>
<evidence type="ECO:0000256" key="3">
    <source>
        <dbReference type="ARBA" id="ARBA00023163"/>
    </source>
</evidence>
<dbReference type="KEGG" id="cmb:CSW64_07420"/>
<dbReference type="Proteomes" id="UP000228945">
    <property type="component" value="Chromosome"/>
</dbReference>
<dbReference type="SUPFAM" id="SSF46689">
    <property type="entry name" value="Homeodomain-like"/>
    <property type="match status" value="1"/>
</dbReference>
<gene>
    <name evidence="7" type="ORF">CSW64_07420</name>
</gene>